<gene>
    <name evidence="2" type="primary">Acey_s0022.g576</name>
    <name evidence="2" type="ORF">Y032_0022g576</name>
</gene>
<feature type="region of interest" description="Disordered" evidence="1">
    <location>
        <begin position="1"/>
        <end position="26"/>
    </location>
</feature>
<proteinExistence type="predicted"/>
<keyword evidence="3" id="KW-1185">Reference proteome</keyword>
<comment type="caution">
    <text evidence="2">The sequence shown here is derived from an EMBL/GenBank/DDBJ whole genome shotgun (WGS) entry which is preliminary data.</text>
</comment>
<dbReference type="AlphaFoldDB" id="A0A016UYR2"/>
<accession>A0A016UYR2</accession>
<evidence type="ECO:0000313" key="2">
    <source>
        <dbReference type="EMBL" id="EYC20335.1"/>
    </source>
</evidence>
<evidence type="ECO:0000256" key="1">
    <source>
        <dbReference type="SAM" id="MobiDB-lite"/>
    </source>
</evidence>
<dbReference type="EMBL" id="JARK01001358">
    <property type="protein sequence ID" value="EYC20335.1"/>
    <property type="molecule type" value="Genomic_DNA"/>
</dbReference>
<dbReference type="Proteomes" id="UP000024635">
    <property type="component" value="Unassembled WGS sequence"/>
</dbReference>
<protein>
    <submittedName>
        <fullName evidence="2">Uncharacterized protein</fullName>
    </submittedName>
</protein>
<evidence type="ECO:0000313" key="3">
    <source>
        <dbReference type="Proteomes" id="UP000024635"/>
    </source>
</evidence>
<organism evidence="2 3">
    <name type="scientific">Ancylostoma ceylanicum</name>
    <dbReference type="NCBI Taxonomy" id="53326"/>
    <lineage>
        <taxon>Eukaryota</taxon>
        <taxon>Metazoa</taxon>
        <taxon>Ecdysozoa</taxon>
        <taxon>Nematoda</taxon>
        <taxon>Chromadorea</taxon>
        <taxon>Rhabditida</taxon>
        <taxon>Rhabditina</taxon>
        <taxon>Rhabditomorpha</taxon>
        <taxon>Strongyloidea</taxon>
        <taxon>Ancylostomatidae</taxon>
        <taxon>Ancylostomatinae</taxon>
        <taxon>Ancylostoma</taxon>
    </lineage>
</organism>
<name>A0A016UYR2_9BILA</name>
<sequence length="180" mass="20345">MHISPRLSPIPDHPRPGGIPGRDGRGKLVCTSPGMPSWRNSPTNLRWSDDFTYSSSLISSPSPLGMLGERYAYGSRLDCAYDVVVFVQKFGFVKDMIHVCIQTVVSMRVPTFVTRPHSFQKNLYLDLLTLSQKNSNELIVSTHEKPRQLEKLQHAKVSGKEMRTTRAHYLVASDTRVYLI</sequence>
<reference evidence="3" key="1">
    <citation type="journal article" date="2015" name="Nat. Genet.">
        <title>The genome and transcriptome of the zoonotic hookworm Ancylostoma ceylanicum identify infection-specific gene families.</title>
        <authorList>
            <person name="Schwarz E.M."/>
            <person name="Hu Y."/>
            <person name="Antoshechkin I."/>
            <person name="Miller M.M."/>
            <person name="Sternberg P.W."/>
            <person name="Aroian R.V."/>
        </authorList>
    </citation>
    <scope>NUCLEOTIDE SEQUENCE</scope>
    <source>
        <strain evidence="3">HY135</strain>
    </source>
</reference>